<feature type="domain" description="FAD-binding FR-type" evidence="2">
    <location>
        <begin position="11"/>
        <end position="110"/>
    </location>
</feature>
<dbReference type="PANTHER" id="PTHR43513:SF1">
    <property type="entry name" value="ANAEROBIC SULFITE REDUCTASE SUBUNIT B"/>
    <property type="match status" value="1"/>
</dbReference>
<dbReference type="EMBL" id="DTAI01000201">
    <property type="protein sequence ID" value="HGN37230.1"/>
    <property type="molecule type" value="Genomic_DNA"/>
</dbReference>
<dbReference type="InterPro" id="IPR050353">
    <property type="entry name" value="PyrK_electron_transfer"/>
</dbReference>
<dbReference type="GO" id="GO:0016491">
    <property type="term" value="F:oxidoreductase activity"/>
    <property type="evidence" value="ECO:0007669"/>
    <property type="project" value="InterPro"/>
</dbReference>
<dbReference type="InterPro" id="IPR017927">
    <property type="entry name" value="FAD-bd_FR_type"/>
</dbReference>
<dbReference type="SUPFAM" id="SSF63380">
    <property type="entry name" value="Riboflavin synthase domain-like"/>
    <property type="match status" value="1"/>
</dbReference>
<dbReference type="GO" id="GO:0006221">
    <property type="term" value="P:pyrimidine nucleotide biosynthetic process"/>
    <property type="evidence" value="ECO:0007669"/>
    <property type="project" value="InterPro"/>
</dbReference>
<accession>A0A7J3I8Y7</accession>
<dbReference type="Pfam" id="PF10418">
    <property type="entry name" value="DHODB_Fe-S_bind"/>
    <property type="match status" value="1"/>
</dbReference>
<evidence type="ECO:0000256" key="1">
    <source>
        <dbReference type="PIRSR" id="PIRSR006816-2"/>
    </source>
</evidence>
<protein>
    <submittedName>
        <fullName evidence="3">Ni/Fe hydrogenase subunit gamma</fullName>
    </submittedName>
</protein>
<dbReference type="Gene3D" id="2.40.30.10">
    <property type="entry name" value="Translation factors"/>
    <property type="match status" value="1"/>
</dbReference>
<dbReference type="GO" id="GO:0050660">
    <property type="term" value="F:flavin adenine dinucleotide binding"/>
    <property type="evidence" value="ECO:0007669"/>
    <property type="project" value="InterPro"/>
</dbReference>
<dbReference type="CDD" id="cd06221">
    <property type="entry name" value="sulfite_reductase_like"/>
    <property type="match status" value="1"/>
</dbReference>
<dbReference type="InterPro" id="IPR019480">
    <property type="entry name" value="Dihydroorotate_DH_Fe-S-bd"/>
</dbReference>
<name>A0A7J3I8Y7_9CREN</name>
<dbReference type="PIRSF" id="PIRSF006816">
    <property type="entry name" value="Cyc3_hyd_g"/>
    <property type="match status" value="1"/>
</dbReference>
<feature type="binding site" evidence="1">
    <location>
        <position position="251"/>
    </location>
    <ligand>
        <name>[2Fe-2S] cluster</name>
        <dbReference type="ChEBI" id="CHEBI:190135"/>
    </ligand>
</feature>
<sequence>MDREEEKLSIFAFRRAIVVNEIEEAPNVKTLAMKFSGDYNASPGQFNMIYVYGLGEVPISLANLPKSVGRSTVVEHTIRNVGAITKAVVYRISIGSIVGIRGPYGRGWPLNEVEGRDILIIGGGIGMAPLRPTIKYIEKSRERFGRINILFGARTPQDMLYKYELDSFKSIPNTKLMLSVDTYSNGWQYYVGFVTDLINYVDTDVDNAVAFLCGPEPMMRIGVKKLLDKGFRKDCLFLSLERRMRCGVGVCGTCQFGQYFICRNGPVFRYSDIEDYIWVEGI</sequence>
<reference evidence="3" key="1">
    <citation type="journal article" date="2020" name="mSystems">
        <title>Genome- and Community-Level Interaction Insights into Carbon Utilization and Element Cycling Functions of Hydrothermarchaeota in Hydrothermal Sediment.</title>
        <authorList>
            <person name="Zhou Z."/>
            <person name="Liu Y."/>
            <person name="Xu W."/>
            <person name="Pan J."/>
            <person name="Luo Z.H."/>
            <person name="Li M."/>
        </authorList>
    </citation>
    <scope>NUCLEOTIDE SEQUENCE [LARGE SCALE GENOMIC DNA]</scope>
    <source>
        <strain evidence="3">SpSt-618</strain>
        <strain evidence="4">SpSt-667</strain>
    </source>
</reference>
<dbReference type="Pfam" id="PF00175">
    <property type="entry name" value="NAD_binding_1"/>
    <property type="match status" value="1"/>
</dbReference>
<evidence type="ECO:0000313" key="3">
    <source>
        <dbReference type="EMBL" id="HGN37230.1"/>
    </source>
</evidence>
<dbReference type="PRINTS" id="PR00406">
    <property type="entry name" value="CYTB5RDTASE"/>
</dbReference>
<keyword evidence="1" id="KW-0479">Metal-binding</keyword>
<dbReference type="InterPro" id="IPR012165">
    <property type="entry name" value="Cyt_c3_hydrogenase_gsu"/>
</dbReference>
<proteinExistence type="predicted"/>
<gene>
    <name evidence="3" type="ORF">ENT87_06755</name>
    <name evidence="4" type="ORF">ENU41_05865</name>
</gene>
<dbReference type="InterPro" id="IPR001709">
    <property type="entry name" value="Flavoprot_Pyr_Nucl_cyt_Rdtase"/>
</dbReference>
<dbReference type="InterPro" id="IPR017938">
    <property type="entry name" value="Riboflavin_synthase-like_b-brl"/>
</dbReference>
<dbReference type="AlphaFoldDB" id="A0A7J3I8Y7"/>
<dbReference type="InterPro" id="IPR039261">
    <property type="entry name" value="FNR_nucleotide-bd"/>
</dbReference>
<dbReference type="InterPro" id="IPR001433">
    <property type="entry name" value="OxRdtase_FAD/NAD-bd"/>
</dbReference>
<comment type="cofactor">
    <cofactor evidence="1">
        <name>[2Fe-2S] cluster</name>
        <dbReference type="ChEBI" id="CHEBI:190135"/>
    </cofactor>
    <text evidence="1">Binds 1 [2Fe-2S] cluster per subunit.</text>
</comment>
<evidence type="ECO:0000313" key="4">
    <source>
        <dbReference type="EMBL" id="HGQ36185.1"/>
    </source>
</evidence>
<feature type="binding site" evidence="1">
    <location>
        <position position="246"/>
    </location>
    <ligand>
        <name>[2Fe-2S] cluster</name>
        <dbReference type="ChEBI" id="CHEBI:190135"/>
    </ligand>
</feature>
<dbReference type="PRINTS" id="PR00371">
    <property type="entry name" value="FPNCR"/>
</dbReference>
<organism evidence="3">
    <name type="scientific">Ignisphaera aggregans</name>
    <dbReference type="NCBI Taxonomy" id="334771"/>
    <lineage>
        <taxon>Archaea</taxon>
        <taxon>Thermoproteota</taxon>
        <taxon>Thermoprotei</taxon>
        <taxon>Desulfurococcales</taxon>
        <taxon>Desulfurococcaceae</taxon>
        <taxon>Ignisphaera</taxon>
    </lineage>
</organism>
<dbReference type="GO" id="GO:0046872">
    <property type="term" value="F:metal ion binding"/>
    <property type="evidence" value="ECO:0007669"/>
    <property type="project" value="UniProtKB-KW"/>
</dbReference>
<dbReference type="GO" id="GO:0051537">
    <property type="term" value="F:2 iron, 2 sulfur cluster binding"/>
    <property type="evidence" value="ECO:0007669"/>
    <property type="project" value="UniProtKB-KW"/>
</dbReference>
<feature type="binding site" evidence="1">
    <location>
        <position position="254"/>
    </location>
    <ligand>
        <name>[2Fe-2S] cluster</name>
        <dbReference type="ChEBI" id="CHEBI:190135"/>
    </ligand>
</feature>
<dbReference type="PANTHER" id="PTHR43513">
    <property type="entry name" value="DIHYDROOROTATE DEHYDROGENASE B (NAD(+)), ELECTRON TRANSFER SUBUNIT"/>
    <property type="match status" value="1"/>
</dbReference>
<feature type="binding site" evidence="1">
    <location>
        <position position="262"/>
    </location>
    <ligand>
        <name>[2Fe-2S] cluster</name>
        <dbReference type="ChEBI" id="CHEBI:190135"/>
    </ligand>
</feature>
<dbReference type="SUPFAM" id="SSF52343">
    <property type="entry name" value="Ferredoxin reductase-like, C-terminal NADP-linked domain"/>
    <property type="match status" value="1"/>
</dbReference>
<keyword evidence="1" id="KW-0411">Iron-sulfur</keyword>
<evidence type="ECO:0000259" key="2">
    <source>
        <dbReference type="PROSITE" id="PS51384"/>
    </source>
</evidence>
<dbReference type="Gene3D" id="3.40.50.80">
    <property type="entry name" value="Nucleotide-binding domain of ferredoxin-NADP reductase (FNR) module"/>
    <property type="match status" value="1"/>
</dbReference>
<comment type="caution">
    <text evidence="3">The sequence shown here is derived from an EMBL/GenBank/DDBJ whole genome shotgun (WGS) entry which is preliminary data.</text>
</comment>
<dbReference type="EMBL" id="DTCK01000037">
    <property type="protein sequence ID" value="HGQ36185.1"/>
    <property type="molecule type" value="Genomic_DNA"/>
</dbReference>
<keyword evidence="1" id="KW-0001">2Fe-2S</keyword>
<dbReference type="PROSITE" id="PS51384">
    <property type="entry name" value="FAD_FR"/>
    <property type="match status" value="1"/>
</dbReference>
<keyword evidence="1" id="KW-0408">Iron</keyword>